<dbReference type="InterPro" id="IPR041027">
    <property type="entry name" value="FtsK_alpha"/>
</dbReference>
<evidence type="ECO:0000256" key="4">
    <source>
        <dbReference type="ARBA" id="ARBA00023125"/>
    </source>
</evidence>
<feature type="binding site" evidence="7">
    <location>
        <begin position="568"/>
        <end position="575"/>
    </location>
    <ligand>
        <name>ATP</name>
        <dbReference type="ChEBI" id="CHEBI:30616"/>
    </ligand>
</feature>
<feature type="region of interest" description="Disordered" evidence="8">
    <location>
        <begin position="287"/>
        <end position="315"/>
    </location>
</feature>
<name>A0ABS5RB49_9HYPH</name>
<dbReference type="Pfam" id="PF01580">
    <property type="entry name" value="FtsK_SpoIIIE"/>
    <property type="match status" value="1"/>
</dbReference>
<comment type="caution">
    <text evidence="10">The sequence shown here is derived from an EMBL/GenBank/DDBJ whole genome shotgun (WGS) entry which is preliminary data.</text>
</comment>
<dbReference type="SMART" id="SM00843">
    <property type="entry name" value="Ftsk_gamma"/>
    <property type="match status" value="1"/>
</dbReference>
<gene>
    <name evidence="10" type="ORF">KIP89_17430</name>
</gene>
<dbReference type="InterPro" id="IPR036390">
    <property type="entry name" value="WH_DNA-bd_sf"/>
</dbReference>
<dbReference type="InterPro" id="IPR003593">
    <property type="entry name" value="AAA+_ATPase"/>
</dbReference>
<evidence type="ECO:0000313" key="11">
    <source>
        <dbReference type="Proteomes" id="UP001166585"/>
    </source>
</evidence>
<dbReference type="Proteomes" id="UP001166585">
    <property type="component" value="Unassembled WGS sequence"/>
</dbReference>
<keyword evidence="3 7" id="KW-0067">ATP-binding</keyword>
<feature type="compositionally biased region" description="Low complexity" evidence="8">
    <location>
        <begin position="41"/>
        <end position="52"/>
    </location>
</feature>
<dbReference type="SMART" id="SM00382">
    <property type="entry name" value="AAA"/>
    <property type="match status" value="1"/>
</dbReference>
<dbReference type="SUPFAM" id="SSF46785">
    <property type="entry name" value="Winged helix' DNA-binding domain"/>
    <property type="match status" value="1"/>
</dbReference>
<feature type="region of interest" description="Disordered" evidence="8">
    <location>
        <begin position="111"/>
        <end position="132"/>
    </location>
</feature>
<evidence type="ECO:0000313" key="10">
    <source>
        <dbReference type="EMBL" id="MBS9478893.1"/>
    </source>
</evidence>
<dbReference type="PANTHER" id="PTHR22683:SF41">
    <property type="entry name" value="DNA TRANSLOCASE FTSK"/>
    <property type="match status" value="1"/>
</dbReference>
<dbReference type="InterPro" id="IPR018541">
    <property type="entry name" value="Ftsk_gamma"/>
</dbReference>
<dbReference type="Gene3D" id="1.10.10.10">
    <property type="entry name" value="Winged helix-like DNA-binding domain superfamily/Winged helix DNA-binding domain"/>
    <property type="match status" value="1"/>
</dbReference>
<dbReference type="InterPro" id="IPR050206">
    <property type="entry name" value="FtsK/SpoIIIE/SftA"/>
</dbReference>
<keyword evidence="2 7" id="KW-0547">Nucleotide-binding</keyword>
<dbReference type="SUPFAM" id="SSF52540">
    <property type="entry name" value="P-loop containing nucleoside triphosphate hydrolases"/>
    <property type="match status" value="1"/>
</dbReference>
<keyword evidence="4" id="KW-0238">DNA-binding</keyword>
<comment type="function">
    <text evidence="5">Essential cell division protein that coordinates cell division and chromosome segregation. The N-terminus is involved in assembly of the cell-division machinery. The C-terminus functions as a DNA motor that moves dsDNA in an ATP-dependent manner towards the dif recombination site, which is located within the replication terminus region. Translocation stops specifically at Xer-dif sites, where FtsK interacts with the Xer recombinase, allowing activation of chromosome unlinking by recombination. FtsK orienting polar sequences (KOPS) guide the direction of DNA translocation. FtsK can remove proteins from DNA as it translocates, but translocation stops specifically at XerCD-dif site, thereby preventing removal of XerC and XerD from dif.</text>
</comment>
<feature type="region of interest" description="Disordered" evidence="8">
    <location>
        <begin position="1"/>
        <end position="53"/>
    </location>
</feature>
<feature type="domain" description="FtsK" evidence="9">
    <location>
        <begin position="551"/>
        <end position="770"/>
    </location>
</feature>
<protein>
    <submittedName>
        <fullName evidence="10">DNA translocase FtsK</fullName>
    </submittedName>
</protein>
<dbReference type="Pfam" id="PF09397">
    <property type="entry name" value="FtsK_gamma"/>
    <property type="match status" value="1"/>
</dbReference>
<dbReference type="InterPro" id="IPR036388">
    <property type="entry name" value="WH-like_DNA-bd_sf"/>
</dbReference>
<proteinExistence type="inferred from homology"/>
<accession>A0ABS5RB49</accession>
<dbReference type="InterPro" id="IPR027417">
    <property type="entry name" value="P-loop_NTPase"/>
</dbReference>
<evidence type="ECO:0000256" key="8">
    <source>
        <dbReference type="SAM" id="MobiDB-lite"/>
    </source>
</evidence>
<evidence type="ECO:0000256" key="3">
    <source>
        <dbReference type="ARBA" id="ARBA00022840"/>
    </source>
</evidence>
<dbReference type="PANTHER" id="PTHR22683">
    <property type="entry name" value="SPORULATION PROTEIN RELATED"/>
    <property type="match status" value="1"/>
</dbReference>
<dbReference type="Gene3D" id="3.40.50.300">
    <property type="entry name" value="P-loop containing nucleotide triphosphate hydrolases"/>
    <property type="match status" value="1"/>
</dbReference>
<evidence type="ECO:0000256" key="5">
    <source>
        <dbReference type="ARBA" id="ARBA00024784"/>
    </source>
</evidence>
<evidence type="ECO:0000256" key="2">
    <source>
        <dbReference type="ARBA" id="ARBA00022741"/>
    </source>
</evidence>
<reference evidence="10" key="1">
    <citation type="submission" date="2021-05" db="EMBL/GenBank/DDBJ databases">
        <authorList>
            <person name="Sun Q."/>
            <person name="Inoue M."/>
        </authorList>
    </citation>
    <scope>NUCLEOTIDE SEQUENCE</scope>
    <source>
        <strain evidence="10">VKM B-3255</strain>
    </source>
</reference>
<dbReference type="RefSeq" id="WP_213756855.1">
    <property type="nucleotide sequence ID" value="NZ_JAHCQH010000021.1"/>
</dbReference>
<sequence>MRTPARPSDSNETKPSEASESAPRFVSRANPKPVFAPPAPKGAKAGKASPVGTPGRVLVPSWLQPFTLPSNTRFTRTPDYLLRKPVAETPAPTPDEPAFDGTSFASATLSSTALVPPRPSQTPVLRVPPRKPPLGVATKPLIAADARRALAAQDTVLREAADAVAIAAASIPAASIPTEPVSVSPAPALDVPPAAAPAQSVYLTAAPLPVEAGPPSSIRQIAGMIQLGWDVPPVVPAHQDVVQQDTAQLGTVQFDAMQQDTALLEDDGLDDDEDWLAAAEAFAALPYDDDEGDDQNDDLAGFDAPPQEDAPAYAESPEPLAADTLAAGPEFGISLPSLGGYTVAPTEVSFSWPSFALVPAPAPVAEAEPAAAPVVADIIPAPTPIAPAPVTALRPAPAPRPVAVARPALPGDEYELPPLDLLTEPPQNEPDYELSEEFLERNSVKLQQVLHDFGVRGEIIDANPGPVVTLYELEPAPGIKSSRVIGLSADIARSMSAISARVAVVEGRNVIGIELPNQRRETVWLREMLASHEFEAAKAKLGIGLGKTIGGEPVIVDLARMPHLLVAGTTGSGKSVAINTMILSLLYRHRPEQCRLIMIDPKMLELSVYEGIPHLLTPVVTDPKKAIVALKWAVREMEDRYKKMSRLGVRNIDGFNARVAEAAAKGEIITRTVQKGFDRETGEIIEEEEIMDLAPLPYIVIVVDEMADLMMVAGKEIEGAIQRLAQMARAAGIHLIMATQRPSVDVITGTIKANFPTRISFQVTSKIDSRTILGEMGAEQLLGQGDMLYMAGGGRISRVHGPFVSDQEVERVVEHLKCQARPEYLDEVTAEEEDEPIPDDAAVFDKTAMGDEPGEVYDQAVAVVMRDKKASTSYIQRRLQIGYNRAASIMERMENEGIVGPANHAGKREILRESR</sequence>
<dbReference type="PROSITE" id="PS50901">
    <property type="entry name" value="FTSK"/>
    <property type="match status" value="1"/>
</dbReference>
<dbReference type="InterPro" id="IPR002543">
    <property type="entry name" value="FtsK_dom"/>
</dbReference>
<dbReference type="CDD" id="cd01127">
    <property type="entry name" value="TrwB_TraG_TraD_VirD4"/>
    <property type="match status" value="1"/>
</dbReference>
<evidence type="ECO:0000256" key="6">
    <source>
        <dbReference type="ARBA" id="ARBA00025923"/>
    </source>
</evidence>
<organism evidence="10 11">
    <name type="scientific">Ancylobacter radicis</name>
    <dbReference type="NCBI Taxonomy" id="2836179"/>
    <lineage>
        <taxon>Bacteria</taxon>
        <taxon>Pseudomonadati</taxon>
        <taxon>Pseudomonadota</taxon>
        <taxon>Alphaproteobacteria</taxon>
        <taxon>Hyphomicrobiales</taxon>
        <taxon>Xanthobacteraceae</taxon>
        <taxon>Ancylobacter</taxon>
    </lineage>
</organism>
<evidence type="ECO:0000259" key="9">
    <source>
        <dbReference type="PROSITE" id="PS50901"/>
    </source>
</evidence>
<comment type="similarity">
    <text evidence="1">Belongs to the FtsK/SpoIIIE/SftA family.</text>
</comment>
<feature type="compositionally biased region" description="Acidic residues" evidence="8">
    <location>
        <begin position="287"/>
        <end position="297"/>
    </location>
</feature>
<keyword evidence="11" id="KW-1185">Reference proteome</keyword>
<evidence type="ECO:0000256" key="1">
    <source>
        <dbReference type="ARBA" id="ARBA00006474"/>
    </source>
</evidence>
<comment type="subunit">
    <text evidence="6">Homohexamer. Forms a ring that surrounds DNA.</text>
</comment>
<dbReference type="EMBL" id="JAHCQH010000021">
    <property type="protein sequence ID" value="MBS9478893.1"/>
    <property type="molecule type" value="Genomic_DNA"/>
</dbReference>
<dbReference type="Pfam" id="PF17854">
    <property type="entry name" value="FtsK_alpha"/>
    <property type="match status" value="1"/>
</dbReference>
<dbReference type="Gene3D" id="3.30.980.40">
    <property type="match status" value="1"/>
</dbReference>
<evidence type="ECO:0000256" key="7">
    <source>
        <dbReference type="PROSITE-ProRule" id="PRU00289"/>
    </source>
</evidence>